<evidence type="ECO:0000256" key="3">
    <source>
        <dbReference type="ARBA" id="ARBA00022448"/>
    </source>
</evidence>
<dbReference type="InterPro" id="IPR006260">
    <property type="entry name" value="TonB/TolA_C"/>
</dbReference>
<dbReference type="Gene3D" id="2.60.40.1120">
    <property type="entry name" value="Carboxypeptidase-like, regulatory domain"/>
    <property type="match status" value="1"/>
</dbReference>
<evidence type="ECO:0000256" key="5">
    <source>
        <dbReference type="ARBA" id="ARBA00022519"/>
    </source>
</evidence>
<keyword evidence="6 10" id="KW-0812">Transmembrane</keyword>
<gene>
    <name evidence="12" type="ORF">H8S64_18525</name>
</gene>
<dbReference type="PROSITE" id="PS52015">
    <property type="entry name" value="TONB_CTD"/>
    <property type="match status" value="1"/>
</dbReference>
<dbReference type="InterPro" id="IPR008969">
    <property type="entry name" value="CarboxyPept-like_regulatory"/>
</dbReference>
<dbReference type="SUPFAM" id="SSF74653">
    <property type="entry name" value="TolA/TonB C-terminal domain"/>
    <property type="match status" value="1"/>
</dbReference>
<feature type="transmembrane region" description="Helical" evidence="10">
    <location>
        <begin position="92"/>
        <end position="115"/>
    </location>
</feature>
<dbReference type="SUPFAM" id="SSF49464">
    <property type="entry name" value="Carboxypeptidase regulatory domain-like"/>
    <property type="match status" value="1"/>
</dbReference>
<dbReference type="PANTHER" id="PTHR33446">
    <property type="entry name" value="PROTEIN TONB-RELATED"/>
    <property type="match status" value="1"/>
</dbReference>
<evidence type="ECO:0000256" key="7">
    <source>
        <dbReference type="ARBA" id="ARBA00022927"/>
    </source>
</evidence>
<dbReference type="EMBL" id="JACOOH010000009">
    <property type="protein sequence ID" value="MBC5623093.1"/>
    <property type="molecule type" value="Genomic_DNA"/>
</dbReference>
<feature type="transmembrane region" description="Helical" evidence="10">
    <location>
        <begin position="39"/>
        <end position="58"/>
    </location>
</feature>
<keyword evidence="4" id="KW-1003">Cell membrane</keyword>
<evidence type="ECO:0000256" key="8">
    <source>
        <dbReference type="ARBA" id="ARBA00022989"/>
    </source>
</evidence>
<evidence type="ECO:0000256" key="1">
    <source>
        <dbReference type="ARBA" id="ARBA00004383"/>
    </source>
</evidence>
<feature type="transmembrane region" description="Helical" evidence="10">
    <location>
        <begin position="271"/>
        <end position="290"/>
    </location>
</feature>
<dbReference type="Gene3D" id="3.30.1150.10">
    <property type="match status" value="1"/>
</dbReference>
<feature type="transmembrane region" description="Helical" evidence="10">
    <location>
        <begin position="6"/>
        <end position="27"/>
    </location>
</feature>
<keyword evidence="7" id="KW-0653">Protein transport</keyword>
<comment type="similarity">
    <text evidence="2">Belongs to the TonB family.</text>
</comment>
<evidence type="ECO:0000256" key="6">
    <source>
        <dbReference type="ARBA" id="ARBA00022692"/>
    </source>
</evidence>
<keyword evidence="3" id="KW-0813">Transport</keyword>
<dbReference type="InterPro" id="IPR037682">
    <property type="entry name" value="TonB_C"/>
</dbReference>
<dbReference type="Pfam" id="PF03544">
    <property type="entry name" value="TonB_C"/>
    <property type="match status" value="1"/>
</dbReference>
<dbReference type="PANTHER" id="PTHR33446:SF2">
    <property type="entry name" value="PROTEIN TONB"/>
    <property type="match status" value="1"/>
</dbReference>
<comment type="subcellular location">
    <subcellularLocation>
        <location evidence="1">Cell inner membrane</location>
        <topology evidence="1">Single-pass membrane protein</topology>
        <orientation evidence="1">Periplasmic side</orientation>
    </subcellularLocation>
</comment>
<sequence length="506" mass="57436">MFTSETFIYLMKINIAFIVFYLFYRLLFSRDTFFTSRRVCLLTILVLSLCYPLIPFTFGEEQRAVIQETVSQYTTVFLPEITVRPDEAVTRFTVTGIVGLCYGLVASVLLIRILLQIFSIFRLMGKGERVLCHSTPVIALPAHVTPFSFFKWIFINPSLYESHDLQEILTHEKTHVDQCHSVDVMISELLCALFWINPAMWLLKREIRRNLEFLADKQVVTSGFDRKAYQYHLLRLTCTSAAAQIVNKFNVTPLKKRIMMMNKKRTSKMGLVKYALLFPVVGLLILSSNVQAIVQQNGEYASVVGKDSIVAKGIVMDADNKPLKNAIVVIRGTNIGTFTNDKGEFTITVKPGAELFFSYVGKKGQLRDVKDEQKLVVKMQDGVFAIDDLRSVSVDSTTASIRNSNDIFQVVESMPQFPGDLNKYLGRNVKYPEEAQKQKIQGRVTVQFIIEKDGTITGVTVLRSVHPLLDKEAIRVVQNMPKWVPGTQRGEPVRVSYTAPINFRLN</sequence>
<evidence type="ECO:0000256" key="4">
    <source>
        <dbReference type="ARBA" id="ARBA00022475"/>
    </source>
</evidence>
<evidence type="ECO:0000256" key="2">
    <source>
        <dbReference type="ARBA" id="ARBA00006555"/>
    </source>
</evidence>
<accession>A0ABR7D561</accession>
<dbReference type="Pfam" id="PF13715">
    <property type="entry name" value="CarbopepD_reg_2"/>
    <property type="match status" value="1"/>
</dbReference>
<protein>
    <submittedName>
        <fullName evidence="12">TonB family protein</fullName>
    </submittedName>
</protein>
<dbReference type="Pfam" id="PF05569">
    <property type="entry name" value="Peptidase_M56"/>
    <property type="match status" value="1"/>
</dbReference>
<keyword evidence="13" id="KW-1185">Reference proteome</keyword>
<dbReference type="InterPro" id="IPR008756">
    <property type="entry name" value="Peptidase_M56"/>
</dbReference>
<evidence type="ECO:0000313" key="13">
    <source>
        <dbReference type="Proteomes" id="UP000646484"/>
    </source>
</evidence>
<dbReference type="CDD" id="cd07341">
    <property type="entry name" value="M56_BlaR1_MecR1_like"/>
    <property type="match status" value="1"/>
</dbReference>
<proteinExistence type="inferred from homology"/>
<keyword evidence="9 10" id="KW-0472">Membrane</keyword>
<evidence type="ECO:0000313" key="12">
    <source>
        <dbReference type="EMBL" id="MBC5623093.1"/>
    </source>
</evidence>
<keyword evidence="5" id="KW-0997">Cell inner membrane</keyword>
<dbReference type="NCBIfam" id="TIGR01352">
    <property type="entry name" value="tonB_Cterm"/>
    <property type="match status" value="1"/>
</dbReference>
<name>A0ABR7D561_9BACT</name>
<keyword evidence="8 10" id="KW-1133">Transmembrane helix</keyword>
<feature type="domain" description="TonB C-terminal" evidence="11">
    <location>
        <begin position="416"/>
        <end position="506"/>
    </location>
</feature>
<evidence type="ECO:0000256" key="9">
    <source>
        <dbReference type="ARBA" id="ARBA00023136"/>
    </source>
</evidence>
<comment type="caution">
    <text evidence="12">The sequence shown here is derived from an EMBL/GenBank/DDBJ whole genome shotgun (WGS) entry which is preliminary data.</text>
</comment>
<reference evidence="12 13" key="1">
    <citation type="submission" date="2020-08" db="EMBL/GenBank/DDBJ databases">
        <title>Genome public.</title>
        <authorList>
            <person name="Liu C."/>
            <person name="Sun Q."/>
        </authorList>
    </citation>
    <scope>NUCLEOTIDE SEQUENCE [LARGE SCALE GENOMIC DNA]</scope>
    <source>
        <strain evidence="12 13">NSJ-56</strain>
    </source>
</reference>
<organism evidence="12 13">
    <name type="scientific">Butyricimonas hominis</name>
    <dbReference type="NCBI Taxonomy" id="2763032"/>
    <lineage>
        <taxon>Bacteria</taxon>
        <taxon>Pseudomonadati</taxon>
        <taxon>Bacteroidota</taxon>
        <taxon>Bacteroidia</taxon>
        <taxon>Bacteroidales</taxon>
        <taxon>Odoribacteraceae</taxon>
        <taxon>Butyricimonas</taxon>
    </lineage>
</organism>
<dbReference type="Proteomes" id="UP000646484">
    <property type="component" value="Unassembled WGS sequence"/>
</dbReference>
<evidence type="ECO:0000259" key="11">
    <source>
        <dbReference type="PROSITE" id="PS52015"/>
    </source>
</evidence>
<dbReference type="InterPro" id="IPR051045">
    <property type="entry name" value="TonB-dependent_transducer"/>
</dbReference>
<dbReference type="RefSeq" id="WP_186978112.1">
    <property type="nucleotide sequence ID" value="NZ_JACOOH010000009.1"/>
</dbReference>
<evidence type="ECO:0000256" key="10">
    <source>
        <dbReference type="SAM" id="Phobius"/>
    </source>
</evidence>